<proteinExistence type="predicted"/>
<dbReference type="EMBL" id="FQZY01000038">
    <property type="protein sequence ID" value="SHK25449.1"/>
    <property type="molecule type" value="Genomic_DNA"/>
</dbReference>
<dbReference type="STRING" id="1121950.SAMN02745243_02569"/>
<keyword evidence="2" id="KW-1185">Reference proteome</keyword>
<evidence type="ECO:0000313" key="1">
    <source>
        <dbReference type="EMBL" id="SHK25449.1"/>
    </source>
</evidence>
<dbReference type="InterPro" id="IPR003749">
    <property type="entry name" value="ThiS/MoaD-like"/>
</dbReference>
<dbReference type="SUPFAM" id="SSF54285">
    <property type="entry name" value="MoaD/ThiS"/>
    <property type="match status" value="1"/>
</dbReference>
<name>A0A1M6QYV6_9FIRM</name>
<dbReference type="RefSeq" id="WP_073111077.1">
    <property type="nucleotide sequence ID" value="NZ_FQZY01000038.1"/>
</dbReference>
<dbReference type="CDD" id="cd00565">
    <property type="entry name" value="Ubl_ThiS"/>
    <property type="match status" value="1"/>
</dbReference>
<organism evidence="1 2">
    <name type="scientific">Hespellia stercorisuis DSM 15480</name>
    <dbReference type="NCBI Taxonomy" id="1121950"/>
    <lineage>
        <taxon>Bacteria</taxon>
        <taxon>Bacillati</taxon>
        <taxon>Bacillota</taxon>
        <taxon>Clostridia</taxon>
        <taxon>Lachnospirales</taxon>
        <taxon>Lachnospiraceae</taxon>
        <taxon>Hespellia</taxon>
    </lineage>
</organism>
<gene>
    <name evidence="1" type="ORF">SAMN02745243_02569</name>
</gene>
<dbReference type="PANTHER" id="PTHR34472:SF1">
    <property type="entry name" value="SULFUR CARRIER PROTEIN THIS"/>
    <property type="match status" value="1"/>
</dbReference>
<dbReference type="Pfam" id="PF02597">
    <property type="entry name" value="ThiS"/>
    <property type="match status" value="1"/>
</dbReference>
<sequence length="66" mass="7303">MTIEINGKQENISENMSLAMLVEAKGYELKKIAVELNGEIIPKSKYESCFLSEYDTLEVVTFVGGG</sequence>
<dbReference type="Gene3D" id="3.10.20.30">
    <property type="match status" value="1"/>
</dbReference>
<dbReference type="InterPro" id="IPR012675">
    <property type="entry name" value="Beta-grasp_dom_sf"/>
</dbReference>
<evidence type="ECO:0000313" key="2">
    <source>
        <dbReference type="Proteomes" id="UP000184301"/>
    </source>
</evidence>
<dbReference type="PANTHER" id="PTHR34472">
    <property type="entry name" value="SULFUR CARRIER PROTEIN THIS"/>
    <property type="match status" value="1"/>
</dbReference>
<reference evidence="1 2" key="1">
    <citation type="submission" date="2016-11" db="EMBL/GenBank/DDBJ databases">
        <authorList>
            <person name="Jaros S."/>
            <person name="Januszkiewicz K."/>
            <person name="Wedrychowicz H."/>
        </authorList>
    </citation>
    <scope>NUCLEOTIDE SEQUENCE [LARGE SCALE GENOMIC DNA]</scope>
    <source>
        <strain evidence="1 2">DSM 15480</strain>
    </source>
</reference>
<dbReference type="InterPro" id="IPR010035">
    <property type="entry name" value="Thi_S"/>
</dbReference>
<dbReference type="OrthoDB" id="9798559at2"/>
<protein>
    <submittedName>
        <fullName evidence="1">Sulfur carrier protein ThiS</fullName>
    </submittedName>
</protein>
<dbReference type="InterPro" id="IPR016155">
    <property type="entry name" value="Mopterin_synth/thiamin_S_b"/>
</dbReference>
<dbReference type="AlphaFoldDB" id="A0A1M6QYV6"/>
<dbReference type="NCBIfam" id="TIGR01683">
    <property type="entry name" value="thiS"/>
    <property type="match status" value="1"/>
</dbReference>
<accession>A0A1M6QYV6</accession>
<dbReference type="Proteomes" id="UP000184301">
    <property type="component" value="Unassembled WGS sequence"/>
</dbReference>